<gene>
    <name evidence="1" type="ORF">V6N11_043349</name>
</gene>
<accession>A0ABR2AAL2</accession>
<keyword evidence="2" id="KW-1185">Reference proteome</keyword>
<comment type="caution">
    <text evidence="1">The sequence shown here is derived from an EMBL/GenBank/DDBJ whole genome shotgun (WGS) entry which is preliminary data.</text>
</comment>
<dbReference type="EMBL" id="JBBPBN010000290">
    <property type="protein sequence ID" value="KAK8490135.1"/>
    <property type="molecule type" value="Genomic_DNA"/>
</dbReference>
<evidence type="ECO:0000313" key="1">
    <source>
        <dbReference type="EMBL" id="KAK8490135.1"/>
    </source>
</evidence>
<dbReference type="Proteomes" id="UP001396334">
    <property type="component" value="Unassembled WGS sequence"/>
</dbReference>
<reference evidence="1 2" key="1">
    <citation type="journal article" date="2024" name="G3 (Bethesda)">
        <title>Genome assembly of Hibiscus sabdariffa L. provides insights into metabolisms of medicinal natural products.</title>
        <authorList>
            <person name="Kim T."/>
        </authorList>
    </citation>
    <scope>NUCLEOTIDE SEQUENCE [LARGE SCALE GENOMIC DNA]</scope>
    <source>
        <strain evidence="1">TK-2024</strain>
        <tissue evidence="1">Old leaves</tissue>
    </source>
</reference>
<evidence type="ECO:0000313" key="2">
    <source>
        <dbReference type="Proteomes" id="UP001396334"/>
    </source>
</evidence>
<proteinExistence type="predicted"/>
<name>A0ABR2AAL2_9ROSI</name>
<sequence>MTEAIKFREVVSSNLESTEIEEKAVSVGSVVGSAFSGGATSSGFEAFIEVSKEFRQESHEGMGRPEGIAKAVVVQVEVYGRRRVSMKEEIEVFAALFLLFGKRIDSAGILKPKLIWCYDFSNGNLVILIGSVWVRLF</sequence>
<protein>
    <submittedName>
        <fullName evidence="1">Uncharacterized protein</fullName>
    </submittedName>
</protein>
<organism evidence="1 2">
    <name type="scientific">Hibiscus sabdariffa</name>
    <name type="common">roselle</name>
    <dbReference type="NCBI Taxonomy" id="183260"/>
    <lineage>
        <taxon>Eukaryota</taxon>
        <taxon>Viridiplantae</taxon>
        <taxon>Streptophyta</taxon>
        <taxon>Embryophyta</taxon>
        <taxon>Tracheophyta</taxon>
        <taxon>Spermatophyta</taxon>
        <taxon>Magnoliopsida</taxon>
        <taxon>eudicotyledons</taxon>
        <taxon>Gunneridae</taxon>
        <taxon>Pentapetalae</taxon>
        <taxon>rosids</taxon>
        <taxon>malvids</taxon>
        <taxon>Malvales</taxon>
        <taxon>Malvaceae</taxon>
        <taxon>Malvoideae</taxon>
        <taxon>Hibiscus</taxon>
    </lineage>
</organism>